<dbReference type="HOGENOM" id="CLU_105388_0_0_11"/>
<keyword evidence="3" id="KW-1185">Reference proteome</keyword>
<evidence type="ECO:0000313" key="3">
    <source>
        <dbReference type="Proteomes" id="UP000019225"/>
    </source>
</evidence>
<organism evidence="2 3">
    <name type="scientific">Kutzneria albida DSM 43870</name>
    <dbReference type="NCBI Taxonomy" id="1449976"/>
    <lineage>
        <taxon>Bacteria</taxon>
        <taxon>Bacillati</taxon>
        <taxon>Actinomycetota</taxon>
        <taxon>Actinomycetes</taxon>
        <taxon>Pseudonocardiales</taxon>
        <taxon>Pseudonocardiaceae</taxon>
        <taxon>Kutzneria</taxon>
    </lineage>
</organism>
<dbReference type="PANTHER" id="PTHR33627:SF1">
    <property type="entry name" value="TRANSPOSASE"/>
    <property type="match status" value="1"/>
</dbReference>
<dbReference type="PANTHER" id="PTHR33627">
    <property type="entry name" value="TRANSPOSASE"/>
    <property type="match status" value="1"/>
</dbReference>
<dbReference type="InterPro" id="IPR039365">
    <property type="entry name" value="IS701-like"/>
</dbReference>
<evidence type="ECO:0000256" key="1">
    <source>
        <dbReference type="SAM" id="MobiDB-lite"/>
    </source>
</evidence>
<dbReference type="EMBL" id="CP007155">
    <property type="protein sequence ID" value="AHH97502.1"/>
    <property type="molecule type" value="Genomic_DNA"/>
</dbReference>
<dbReference type="eggNOG" id="COG5659">
    <property type="taxonomic scope" value="Bacteria"/>
</dbReference>
<reference evidence="2 3" key="1">
    <citation type="journal article" date="2014" name="BMC Genomics">
        <title>Complete genome sequence of producer of the glycopeptide antibiotic Aculeximycin Kutzneria albida DSM 43870T, a representative of minor genus of Pseudonocardiaceae.</title>
        <authorList>
            <person name="Rebets Y."/>
            <person name="Tokovenko B."/>
            <person name="Lushchyk I."/>
            <person name="Ruckert C."/>
            <person name="Zaburannyi N."/>
            <person name="Bechthold A."/>
            <person name="Kalinowski J."/>
            <person name="Luzhetskyy A."/>
        </authorList>
    </citation>
    <scope>NUCLEOTIDE SEQUENCE [LARGE SCALE GENOMIC DNA]</scope>
    <source>
        <strain evidence="2">DSM 43870</strain>
    </source>
</reference>
<evidence type="ECO:0000313" key="2">
    <source>
        <dbReference type="EMBL" id="AHH97502.1"/>
    </source>
</evidence>
<dbReference type="SUPFAM" id="SSF53098">
    <property type="entry name" value="Ribonuclease H-like"/>
    <property type="match status" value="1"/>
</dbReference>
<gene>
    <name evidence="2" type="ORF">KALB_4138</name>
</gene>
<sequence>MAAGRFVVWRHGSHTSAGNPTGRMRSRFLALRVRPADRHLPKSADGSPPECWLLAEWPTGTPEPTDQWLSTLPIDIGLPDMVKLAKIRWRIEHDYRELNDGLGLDHFAGRSWTSWHRHVTLASVAQAICTKLRRTPQAPAGLEPLRRPAPTPTITRRLDRYPPHLPTTRPHLDTNRPTATQQHLTKSYYQVFRKRLYSSLDYSPTATAT</sequence>
<dbReference type="AlphaFoldDB" id="W5W966"/>
<dbReference type="InterPro" id="IPR012337">
    <property type="entry name" value="RNaseH-like_sf"/>
</dbReference>
<name>W5W966_9PSEU</name>
<accession>W5W966</accession>
<evidence type="ECO:0008006" key="4">
    <source>
        <dbReference type="Google" id="ProtNLM"/>
    </source>
</evidence>
<dbReference type="Proteomes" id="UP000019225">
    <property type="component" value="Chromosome"/>
</dbReference>
<protein>
    <recommendedName>
        <fullName evidence="4">Transposase IS4-like domain-containing protein</fullName>
    </recommendedName>
</protein>
<proteinExistence type="predicted"/>
<dbReference type="PATRIC" id="fig|1449976.3.peg.4171"/>
<dbReference type="STRING" id="1449976.KALB_4138"/>
<feature type="region of interest" description="Disordered" evidence="1">
    <location>
        <begin position="140"/>
        <end position="180"/>
    </location>
</feature>
<dbReference type="KEGG" id="kal:KALB_4138"/>